<sequence>MTSPSQSFRLVLPSSAATASSVGARKHAFLVAPASRQHYPRLDPLEDTGMNAVYQRSLSCCVGVCRRGVVWFKRRHRRSTSSEVR</sequence>
<organism evidence="1 2">
    <name type="scientific">Phytophthora infestans</name>
    <name type="common">Potato late blight agent</name>
    <name type="synonym">Botrytis infestans</name>
    <dbReference type="NCBI Taxonomy" id="4787"/>
    <lineage>
        <taxon>Eukaryota</taxon>
        <taxon>Sar</taxon>
        <taxon>Stramenopiles</taxon>
        <taxon>Oomycota</taxon>
        <taxon>Peronosporomycetes</taxon>
        <taxon>Peronosporales</taxon>
        <taxon>Peronosporaceae</taxon>
        <taxon>Phytophthora</taxon>
    </lineage>
</organism>
<accession>A0A833W7F8</accession>
<evidence type="ECO:0000313" key="2">
    <source>
        <dbReference type="Proteomes" id="UP000602510"/>
    </source>
</evidence>
<protein>
    <submittedName>
        <fullName evidence="1">Uncharacterized protein</fullName>
    </submittedName>
</protein>
<evidence type="ECO:0000313" key="1">
    <source>
        <dbReference type="EMBL" id="KAF4031732.1"/>
    </source>
</evidence>
<proteinExistence type="predicted"/>
<name>A0A833W7F8_PHYIN</name>
<dbReference type="AlphaFoldDB" id="A0A833W7F8"/>
<keyword evidence="2" id="KW-1185">Reference proteome</keyword>
<dbReference type="Proteomes" id="UP000602510">
    <property type="component" value="Unassembled WGS sequence"/>
</dbReference>
<dbReference type="EMBL" id="WSZM01000548">
    <property type="protein sequence ID" value="KAF4031732.1"/>
    <property type="molecule type" value="Genomic_DNA"/>
</dbReference>
<gene>
    <name evidence="1" type="ORF">GN244_ATG16413</name>
</gene>
<comment type="caution">
    <text evidence="1">The sequence shown here is derived from an EMBL/GenBank/DDBJ whole genome shotgun (WGS) entry which is preliminary data.</text>
</comment>
<reference evidence="1" key="1">
    <citation type="submission" date="2020-04" db="EMBL/GenBank/DDBJ databases">
        <title>Hybrid Assembly of Korean Phytophthora infestans isolates.</title>
        <authorList>
            <person name="Prokchorchik M."/>
            <person name="Lee Y."/>
            <person name="Seo J."/>
            <person name="Cho J.-H."/>
            <person name="Park Y.-E."/>
            <person name="Jang D.-C."/>
            <person name="Im J.-S."/>
            <person name="Choi J.-G."/>
            <person name="Park H.-J."/>
            <person name="Lee G.-B."/>
            <person name="Lee Y.-G."/>
            <person name="Hong S.-Y."/>
            <person name="Cho K."/>
            <person name="Sohn K.H."/>
        </authorList>
    </citation>
    <scope>NUCLEOTIDE SEQUENCE</scope>
    <source>
        <strain evidence="1">KR_1_A1</strain>
    </source>
</reference>